<gene>
    <name evidence="2" type="ORF">Pmgp_03494</name>
</gene>
<reference evidence="2 3" key="1">
    <citation type="journal article" date="2018" name="Environ. Microbiol.">
        <title>Novel energy conservation strategies and behaviour of Pelotomaculum schinkii driving syntrophic propionate catabolism.</title>
        <authorList>
            <person name="Hidalgo-Ahumada C.A.P."/>
            <person name="Nobu M.K."/>
            <person name="Narihiro T."/>
            <person name="Tamaki H."/>
            <person name="Liu W.T."/>
            <person name="Kamagata Y."/>
            <person name="Stams A.J.M."/>
            <person name="Imachi H."/>
            <person name="Sousa D.Z."/>
        </authorList>
    </citation>
    <scope>NUCLEOTIDE SEQUENCE [LARGE SCALE GENOMIC DNA]</scope>
    <source>
        <strain evidence="2 3">MGP</strain>
    </source>
</reference>
<organism evidence="2 3">
    <name type="scientific">Pelotomaculum propionicicum</name>
    <dbReference type="NCBI Taxonomy" id="258475"/>
    <lineage>
        <taxon>Bacteria</taxon>
        <taxon>Bacillati</taxon>
        <taxon>Bacillota</taxon>
        <taxon>Clostridia</taxon>
        <taxon>Eubacteriales</taxon>
        <taxon>Desulfotomaculaceae</taxon>
        <taxon>Pelotomaculum</taxon>
    </lineage>
</organism>
<feature type="domain" description="DUF5714" evidence="1">
    <location>
        <begin position="54"/>
        <end position="234"/>
    </location>
</feature>
<sequence length="242" mass="26245">MNNCMHCGAKLIYKSAPELMTCVYCEKEQPAAVFCVNGHFICEECHGSEIQAVIEEFLLQTSSADPLATAELLLAHPKMPFLGREHHPVVAGSILAALKNHGQFQVRGKLKTIADEEIKEGIRRMWQIPSCSCAFQGACGAGLGVGAAFSVIYEATCAKDVERTLQMRAANAVLEAIANLGGPGCCKQSVRTALEVAVELLKEHFNVILPVKRSGDCRFPPQNSHGCKGARCRYSIRNSQAQ</sequence>
<dbReference type="InterPro" id="IPR043768">
    <property type="entry name" value="DUF5714"/>
</dbReference>
<keyword evidence="3" id="KW-1185">Reference proteome</keyword>
<dbReference type="Proteomes" id="UP000297597">
    <property type="component" value="Unassembled WGS sequence"/>
</dbReference>
<dbReference type="OrthoDB" id="9813299at2"/>
<protein>
    <recommendedName>
        <fullName evidence="1">DUF5714 domain-containing protein</fullName>
    </recommendedName>
</protein>
<evidence type="ECO:0000313" key="3">
    <source>
        <dbReference type="Proteomes" id="UP000297597"/>
    </source>
</evidence>
<dbReference type="EMBL" id="QFFZ01000066">
    <property type="protein sequence ID" value="TEB08977.1"/>
    <property type="molecule type" value="Genomic_DNA"/>
</dbReference>
<proteinExistence type="predicted"/>
<evidence type="ECO:0000259" key="1">
    <source>
        <dbReference type="Pfam" id="PF18978"/>
    </source>
</evidence>
<evidence type="ECO:0000313" key="2">
    <source>
        <dbReference type="EMBL" id="TEB08977.1"/>
    </source>
</evidence>
<comment type="caution">
    <text evidence="2">The sequence shown here is derived from an EMBL/GenBank/DDBJ whole genome shotgun (WGS) entry which is preliminary data.</text>
</comment>
<name>A0A4Y7RKY3_9FIRM</name>
<dbReference type="Pfam" id="PF18978">
    <property type="entry name" value="DUF5714"/>
    <property type="match status" value="1"/>
</dbReference>
<accession>A0A4Y7RKY3</accession>
<dbReference type="RefSeq" id="WP_134215685.1">
    <property type="nucleotide sequence ID" value="NZ_QFFZ01000066.1"/>
</dbReference>
<dbReference type="AlphaFoldDB" id="A0A4Y7RKY3"/>